<proteinExistence type="predicted"/>
<dbReference type="STRING" id="1837282.A6F49_10540"/>
<name>A0A1B7LZM7_9MICC</name>
<sequence>MGVGAALGWYGHSKLSKGRDEAAIRAEEALRTSLAPENIGRSIGEGAAQIIVESTKAFFTTVRDQIPALNKAEPAPPIVENLNGVEPLQGEVTNVASVRAE</sequence>
<dbReference type="Proteomes" id="UP000078292">
    <property type="component" value="Unassembled WGS sequence"/>
</dbReference>
<comment type="caution">
    <text evidence="1">The sequence shown here is derived from an EMBL/GenBank/DDBJ whole genome shotgun (WGS) entry which is preliminary data.</text>
</comment>
<protein>
    <submittedName>
        <fullName evidence="1">Uncharacterized protein</fullName>
    </submittedName>
</protein>
<keyword evidence="2" id="KW-1185">Reference proteome</keyword>
<evidence type="ECO:0000313" key="2">
    <source>
        <dbReference type="Proteomes" id="UP000078292"/>
    </source>
</evidence>
<dbReference type="AlphaFoldDB" id="A0A1B7LZM7"/>
<accession>A0A1B7LZM7</accession>
<organism evidence="1 2">
    <name type="scientific">Enteractinococcus helveticum</name>
    <dbReference type="NCBI Taxonomy" id="1837282"/>
    <lineage>
        <taxon>Bacteria</taxon>
        <taxon>Bacillati</taxon>
        <taxon>Actinomycetota</taxon>
        <taxon>Actinomycetes</taxon>
        <taxon>Micrococcales</taxon>
        <taxon>Micrococcaceae</taxon>
    </lineage>
</organism>
<evidence type="ECO:0000313" key="1">
    <source>
        <dbReference type="EMBL" id="OAV60905.1"/>
    </source>
</evidence>
<gene>
    <name evidence="1" type="ORF">A6F49_10540</name>
</gene>
<reference evidence="1 2" key="1">
    <citation type="submission" date="2016-04" db="EMBL/GenBank/DDBJ databases">
        <title>First whole genome shotgun sequence of the bacterium Enteractinococcus sp. strain UASWS1574.</title>
        <authorList>
            <person name="Crovadore J."/>
            <person name="Chablais R."/>
            <person name="Lefort F."/>
        </authorList>
    </citation>
    <scope>NUCLEOTIDE SEQUENCE [LARGE SCALE GENOMIC DNA]</scope>
    <source>
        <strain evidence="1 2">UASWS1574</strain>
    </source>
</reference>
<dbReference type="EMBL" id="LXEY01000018">
    <property type="protein sequence ID" value="OAV60905.1"/>
    <property type="molecule type" value="Genomic_DNA"/>
</dbReference>